<protein>
    <submittedName>
        <fullName evidence="2">Uncharacterized protein</fullName>
    </submittedName>
</protein>
<proteinExistence type="predicted"/>
<evidence type="ECO:0000313" key="3">
    <source>
        <dbReference type="Proteomes" id="UP000319219"/>
    </source>
</evidence>
<dbReference type="Proteomes" id="UP000319219">
    <property type="component" value="Unassembled WGS sequence"/>
</dbReference>
<sequence length="318" mass="36521">MEDEVFEQPTSHSEDVQPNETPDTTDVDINAALREFGIIKDEPMGEETDEPEQDEELESEDEPPAIADKPEKLKVKVNKEEIEVDDDQIPELVQKGFGLDKERKRRTEAEQALQRAAKLAGYETADEYLANLDKIEQQAIQKKQDDFDLLKQQLREDAENAGIDPDYLDRYLDAHPLLQQAREVVERESKAQETRKQAEQQEQLLKGWEELFNQHPELVENAPPEGEKPDWLTAEMDALIEQGYKPIHAFELTNRDKIIADERKRTEQAVIKQQRLNKRAQVEKQAALETEPEVPKELADGFALFGLNPAAAKKYVKK</sequence>
<feature type="region of interest" description="Disordered" evidence="1">
    <location>
        <begin position="1"/>
        <end position="73"/>
    </location>
</feature>
<accession>A0ABY3B0W0</accession>
<evidence type="ECO:0000313" key="2">
    <source>
        <dbReference type="EMBL" id="TQR97317.1"/>
    </source>
</evidence>
<feature type="compositionally biased region" description="Polar residues" evidence="1">
    <location>
        <begin position="8"/>
        <end position="24"/>
    </location>
</feature>
<name>A0ABY3B0W0_9BACL</name>
<feature type="region of interest" description="Disordered" evidence="1">
    <location>
        <begin position="184"/>
        <end position="207"/>
    </location>
</feature>
<dbReference type="RefSeq" id="WP_142613831.1">
    <property type="nucleotide sequence ID" value="NZ_VIJZ01000008.1"/>
</dbReference>
<feature type="compositionally biased region" description="Basic and acidic residues" evidence="1">
    <location>
        <begin position="184"/>
        <end position="199"/>
    </location>
</feature>
<reference evidence="2 3" key="1">
    <citation type="submission" date="2019-07" db="EMBL/GenBank/DDBJ databases">
        <title>Paenibacillus ottowii sp. nov. isolated from a fermentation system processing bovine manure.</title>
        <authorList>
            <person name="Velazquez L.F."/>
            <person name="Rajbanshi S."/>
            <person name="Guan S."/>
            <person name="Hinchee M."/>
            <person name="Welsh A."/>
        </authorList>
    </citation>
    <scope>NUCLEOTIDE SEQUENCE [LARGE SCALE GENOMIC DNA]</scope>
    <source>
        <strain evidence="2 3">MS2379</strain>
    </source>
</reference>
<gene>
    <name evidence="2" type="ORF">FKV70_18980</name>
</gene>
<organism evidence="2 3">
    <name type="scientific">Paenibacillus ottowii</name>
    <dbReference type="NCBI Taxonomy" id="2315729"/>
    <lineage>
        <taxon>Bacteria</taxon>
        <taxon>Bacillati</taxon>
        <taxon>Bacillota</taxon>
        <taxon>Bacilli</taxon>
        <taxon>Bacillales</taxon>
        <taxon>Paenibacillaceae</taxon>
        <taxon>Paenibacillus</taxon>
    </lineage>
</organism>
<keyword evidence="3" id="KW-1185">Reference proteome</keyword>
<evidence type="ECO:0000256" key="1">
    <source>
        <dbReference type="SAM" id="MobiDB-lite"/>
    </source>
</evidence>
<comment type="caution">
    <text evidence="2">The sequence shown here is derived from an EMBL/GenBank/DDBJ whole genome shotgun (WGS) entry which is preliminary data.</text>
</comment>
<feature type="compositionally biased region" description="Acidic residues" evidence="1">
    <location>
        <begin position="44"/>
        <end position="63"/>
    </location>
</feature>
<dbReference type="EMBL" id="VIJZ01000008">
    <property type="protein sequence ID" value="TQR97317.1"/>
    <property type="molecule type" value="Genomic_DNA"/>
</dbReference>